<dbReference type="EMBL" id="FNVO01000004">
    <property type="protein sequence ID" value="SEG30609.1"/>
    <property type="molecule type" value="Genomic_DNA"/>
</dbReference>
<proteinExistence type="predicted"/>
<dbReference type="AlphaFoldDB" id="A0A1H5Z1Y1"/>
<dbReference type="Proteomes" id="UP000236723">
    <property type="component" value="Unassembled WGS sequence"/>
</dbReference>
<feature type="region of interest" description="Disordered" evidence="1">
    <location>
        <begin position="1"/>
        <end position="75"/>
    </location>
</feature>
<keyword evidence="3" id="KW-1185">Reference proteome</keyword>
<dbReference type="RefSeq" id="WP_103937755.1">
    <property type="nucleotide sequence ID" value="NZ_FNVO01000004.1"/>
</dbReference>
<sequence length="75" mass="7662">MDDRQQADHGLVEEQGVNAGPAIDEEPGPAPAGADREGPEPPDEPGAGTALSEEMAGLPEQRPGYPGQQNSVDTG</sequence>
<reference evidence="3" key="1">
    <citation type="submission" date="2016-10" db="EMBL/GenBank/DDBJ databases">
        <authorList>
            <person name="Varghese N."/>
            <person name="Submissions S."/>
        </authorList>
    </citation>
    <scope>NUCLEOTIDE SEQUENCE [LARGE SCALE GENOMIC DNA]</scope>
    <source>
        <strain evidence="3">DSM 43163</strain>
    </source>
</reference>
<evidence type="ECO:0000256" key="1">
    <source>
        <dbReference type="SAM" id="MobiDB-lite"/>
    </source>
</evidence>
<accession>A0A1H5Z1Y1</accession>
<feature type="compositionally biased region" description="Basic and acidic residues" evidence="1">
    <location>
        <begin position="1"/>
        <end position="12"/>
    </location>
</feature>
<gene>
    <name evidence="2" type="ORF">SAMN04489712_104316</name>
</gene>
<name>A0A1H5Z1Y1_9ACTN</name>
<protein>
    <submittedName>
        <fullName evidence="2">Uncharacterized protein</fullName>
    </submittedName>
</protein>
<organism evidence="2 3">
    <name type="scientific">Thermomonospora echinospora</name>
    <dbReference type="NCBI Taxonomy" id="1992"/>
    <lineage>
        <taxon>Bacteria</taxon>
        <taxon>Bacillati</taxon>
        <taxon>Actinomycetota</taxon>
        <taxon>Actinomycetes</taxon>
        <taxon>Streptosporangiales</taxon>
        <taxon>Thermomonosporaceae</taxon>
        <taxon>Thermomonospora</taxon>
    </lineage>
</organism>
<evidence type="ECO:0000313" key="2">
    <source>
        <dbReference type="EMBL" id="SEG30609.1"/>
    </source>
</evidence>
<evidence type="ECO:0000313" key="3">
    <source>
        <dbReference type="Proteomes" id="UP000236723"/>
    </source>
</evidence>
<dbReference type="OrthoDB" id="3483515at2"/>